<feature type="domain" description="PRD" evidence="4">
    <location>
        <begin position="15"/>
        <end position="117"/>
    </location>
</feature>
<keyword evidence="2" id="KW-0805">Transcription regulation</keyword>
<keyword evidence="1" id="KW-0677">Repeat</keyword>
<dbReference type="Gene3D" id="1.10.1790.10">
    <property type="entry name" value="PRD domain"/>
    <property type="match status" value="1"/>
</dbReference>
<evidence type="ECO:0000256" key="3">
    <source>
        <dbReference type="ARBA" id="ARBA00023163"/>
    </source>
</evidence>
<dbReference type="InterPro" id="IPR036634">
    <property type="entry name" value="PRD_sf"/>
</dbReference>
<comment type="caution">
    <text evidence="5">The sequence shown here is derived from an EMBL/GenBank/DDBJ whole genome shotgun (WGS) entry which is preliminary data.</text>
</comment>
<reference evidence="5 6" key="1">
    <citation type="submission" date="2014-06" db="EMBL/GenBank/DDBJ databases">
        <title>Genome characterization of distinct group I Clostridium botulinum lineages.</title>
        <authorList>
            <person name="Giordani F."/>
            <person name="Anselmo A."/>
            <person name="Fillo S."/>
            <person name="Palozzi A.M."/>
            <person name="Fortunato A."/>
            <person name="Gentile B."/>
            <person name="Ciammaruconi A."/>
            <person name="Anniballi F."/>
            <person name="De Medici D."/>
            <person name="Lista F."/>
        </authorList>
    </citation>
    <scope>NUCLEOTIDE SEQUENCE [LARGE SCALE GENOMIC DNA]</scope>
    <source>
        <strain evidence="5 6">B2 450</strain>
    </source>
</reference>
<dbReference type="AlphaFoldDB" id="A0A0D0ZZN2"/>
<dbReference type="HOGENOM" id="CLU_146117_1_0_9"/>
<dbReference type="GO" id="GO:0006355">
    <property type="term" value="P:regulation of DNA-templated transcription"/>
    <property type="evidence" value="ECO:0007669"/>
    <property type="project" value="InterPro"/>
</dbReference>
<evidence type="ECO:0000259" key="4">
    <source>
        <dbReference type="PROSITE" id="PS51372"/>
    </source>
</evidence>
<dbReference type="OrthoDB" id="3192572at2"/>
<gene>
    <name evidence="5" type="ORF">N495_10490</name>
</gene>
<dbReference type="PATRIC" id="fig|1379739.3.peg.2465"/>
<dbReference type="InterPro" id="IPR011608">
    <property type="entry name" value="PRD"/>
</dbReference>
<protein>
    <submittedName>
        <fullName evidence="5">Transcriptional antiterminator</fullName>
    </submittedName>
</protein>
<proteinExistence type="predicted"/>
<sequence>MDLTLRLKLLKDGAQIDEDTYNNLLKIIESFKKDFQIELSEENGGMFITHLAVALERIKKKELVEPIEELIFEEVRNDKNFKKANDILGSLENDINISVPEVERPFILMHIVTLLSK</sequence>
<dbReference type="EMBL" id="JXSU01000007">
    <property type="protein sequence ID" value="KIS23998.1"/>
    <property type="molecule type" value="Genomic_DNA"/>
</dbReference>
<dbReference type="Proteomes" id="UP000032250">
    <property type="component" value="Unassembled WGS sequence"/>
</dbReference>
<name>A0A0D0ZZN2_CLOBO</name>
<dbReference type="PANTHER" id="PTHR30185">
    <property type="entry name" value="CRYPTIC BETA-GLUCOSIDE BGL OPERON ANTITERMINATOR"/>
    <property type="match status" value="1"/>
</dbReference>
<dbReference type="PANTHER" id="PTHR30185:SF18">
    <property type="entry name" value="TRANSCRIPTIONAL REGULATOR MTLR"/>
    <property type="match status" value="1"/>
</dbReference>
<dbReference type="RefSeq" id="WP_043031996.1">
    <property type="nucleotide sequence ID" value="NZ_JXSU01000007.1"/>
</dbReference>
<evidence type="ECO:0000256" key="1">
    <source>
        <dbReference type="ARBA" id="ARBA00022737"/>
    </source>
</evidence>
<dbReference type="InterPro" id="IPR050661">
    <property type="entry name" value="BglG_antiterminators"/>
</dbReference>
<evidence type="ECO:0000313" key="5">
    <source>
        <dbReference type="EMBL" id="KIS23998.1"/>
    </source>
</evidence>
<dbReference type="PROSITE" id="PS51372">
    <property type="entry name" value="PRD_2"/>
    <property type="match status" value="1"/>
</dbReference>
<evidence type="ECO:0000313" key="6">
    <source>
        <dbReference type="Proteomes" id="UP000032250"/>
    </source>
</evidence>
<dbReference type="SUPFAM" id="SSF63520">
    <property type="entry name" value="PTS-regulatory domain, PRD"/>
    <property type="match status" value="1"/>
</dbReference>
<accession>A0A0D0ZZN2</accession>
<keyword evidence="3" id="KW-0804">Transcription</keyword>
<evidence type="ECO:0000256" key="2">
    <source>
        <dbReference type="ARBA" id="ARBA00023015"/>
    </source>
</evidence>
<organism evidence="5 6">
    <name type="scientific">Clostridium botulinum B2 450</name>
    <dbReference type="NCBI Taxonomy" id="1379739"/>
    <lineage>
        <taxon>Bacteria</taxon>
        <taxon>Bacillati</taxon>
        <taxon>Bacillota</taxon>
        <taxon>Clostridia</taxon>
        <taxon>Eubacteriales</taxon>
        <taxon>Clostridiaceae</taxon>
        <taxon>Clostridium</taxon>
    </lineage>
</organism>
<dbReference type="Pfam" id="PF00874">
    <property type="entry name" value="PRD"/>
    <property type="match status" value="1"/>
</dbReference>